<dbReference type="Proteomes" id="UP000602510">
    <property type="component" value="Unassembled WGS sequence"/>
</dbReference>
<comment type="caution">
    <text evidence="2">The sequence shown here is derived from an EMBL/GenBank/DDBJ whole genome shotgun (WGS) entry which is preliminary data.</text>
</comment>
<keyword evidence="3" id="KW-1185">Reference proteome</keyword>
<evidence type="ECO:0000256" key="1">
    <source>
        <dbReference type="SAM" id="SignalP"/>
    </source>
</evidence>
<reference evidence="2" key="1">
    <citation type="submission" date="2020-04" db="EMBL/GenBank/DDBJ databases">
        <title>Hybrid Assembly of Korean Phytophthora infestans isolates.</title>
        <authorList>
            <person name="Prokchorchik M."/>
            <person name="Lee Y."/>
            <person name="Seo J."/>
            <person name="Cho J.-H."/>
            <person name="Park Y.-E."/>
            <person name="Jang D.-C."/>
            <person name="Im J.-S."/>
            <person name="Choi J.-G."/>
            <person name="Park H.-J."/>
            <person name="Lee G.-B."/>
            <person name="Lee Y.-G."/>
            <person name="Hong S.-Y."/>
            <person name="Cho K."/>
            <person name="Sohn K.H."/>
        </authorList>
    </citation>
    <scope>NUCLEOTIDE SEQUENCE</scope>
    <source>
        <strain evidence="2">KR_1_A1</strain>
    </source>
</reference>
<proteinExistence type="predicted"/>
<sequence length="275" mass="30669">MRVLLIIAALIPAVSGNLPMQDGDILQANLKLERLPQELVADNQNINRSLRQHEEDEIEHPREERGGLEKMDDLITKVDDAVGMTGKIDDIVGKTNKMDDVRPESAQAKLSQHYKEADELSLTTLRQLQKVEDQMKNDGALYSKLTGEGMRRKIEPFEGMKLPPKMLSAAVVWEGDNGVLISSSKKPRSVIVGSGKKGRNIQAFSTTEVTRFDDWAESGCGRIAISTKDAKILLKERPWMLDVLLKAEEKKKLVKAKGLTERDPALARFELGMTP</sequence>
<evidence type="ECO:0008006" key="4">
    <source>
        <dbReference type="Google" id="ProtNLM"/>
    </source>
</evidence>
<evidence type="ECO:0000313" key="2">
    <source>
        <dbReference type="EMBL" id="KAF4040258.1"/>
    </source>
</evidence>
<gene>
    <name evidence="2" type="ORF">GN244_ATG07447</name>
</gene>
<feature type="chain" id="PRO_5032602944" description="Secreted RxLR effector peptide protein" evidence="1">
    <location>
        <begin position="17"/>
        <end position="275"/>
    </location>
</feature>
<feature type="signal peptide" evidence="1">
    <location>
        <begin position="1"/>
        <end position="16"/>
    </location>
</feature>
<keyword evidence="1" id="KW-0732">Signal</keyword>
<organism evidence="2 3">
    <name type="scientific">Phytophthora infestans</name>
    <name type="common">Potato late blight agent</name>
    <name type="synonym">Botrytis infestans</name>
    <dbReference type="NCBI Taxonomy" id="4787"/>
    <lineage>
        <taxon>Eukaryota</taxon>
        <taxon>Sar</taxon>
        <taxon>Stramenopiles</taxon>
        <taxon>Oomycota</taxon>
        <taxon>Peronosporomycetes</taxon>
        <taxon>Peronosporales</taxon>
        <taxon>Peronosporaceae</taxon>
        <taxon>Phytophthora</taxon>
    </lineage>
</organism>
<accession>A0A833SWD8</accession>
<evidence type="ECO:0000313" key="3">
    <source>
        <dbReference type="Proteomes" id="UP000602510"/>
    </source>
</evidence>
<name>A0A833SWD8_PHYIN</name>
<protein>
    <recommendedName>
        <fullName evidence="4">Secreted RxLR effector peptide protein</fullName>
    </recommendedName>
</protein>
<dbReference type="EMBL" id="WSZM01000149">
    <property type="protein sequence ID" value="KAF4040258.1"/>
    <property type="molecule type" value="Genomic_DNA"/>
</dbReference>
<dbReference type="AlphaFoldDB" id="A0A833SWD8"/>